<protein>
    <submittedName>
        <fullName evidence="2">Uncharacterized protein</fullName>
    </submittedName>
</protein>
<sequence>MNKTKFFALCGAVGGRAVFSLALLAYAANTPAEESAMPQDDAHAWPEVETVRTLLRADAAAALADCRVPGICRPGLDSLGQKVSALRPPADIRVVAIFGISSRLKVDLIVNGTLLRYQAGRQEPIAGAVTAGVYRLLAIDGACVRLRGAEQDHTGCMDAGGNHP</sequence>
<keyword evidence="3" id="KW-1185">Reference proteome</keyword>
<gene>
    <name evidence="2" type="ORF">RAS12_12435</name>
</gene>
<organism evidence="2 3">
    <name type="scientific">Achromobacter seleniivolatilans</name>
    <dbReference type="NCBI Taxonomy" id="3047478"/>
    <lineage>
        <taxon>Bacteria</taxon>
        <taxon>Pseudomonadati</taxon>
        <taxon>Pseudomonadota</taxon>
        <taxon>Betaproteobacteria</taxon>
        <taxon>Burkholderiales</taxon>
        <taxon>Alcaligenaceae</taxon>
        <taxon>Achromobacter</taxon>
    </lineage>
</organism>
<evidence type="ECO:0000313" key="3">
    <source>
        <dbReference type="Proteomes" id="UP001234798"/>
    </source>
</evidence>
<accession>A0ABY9M821</accession>
<dbReference type="RefSeq" id="WP_306949972.1">
    <property type="nucleotide sequence ID" value="NZ_CP132976.1"/>
</dbReference>
<name>A0ABY9M821_9BURK</name>
<evidence type="ECO:0000256" key="1">
    <source>
        <dbReference type="SAM" id="SignalP"/>
    </source>
</evidence>
<feature type="signal peptide" evidence="1">
    <location>
        <begin position="1"/>
        <end position="27"/>
    </location>
</feature>
<keyword evidence="1" id="KW-0732">Signal</keyword>
<dbReference type="Proteomes" id="UP001234798">
    <property type="component" value="Chromosome"/>
</dbReference>
<dbReference type="EMBL" id="CP132976">
    <property type="protein sequence ID" value="WMD23146.1"/>
    <property type="molecule type" value="Genomic_DNA"/>
</dbReference>
<proteinExistence type="predicted"/>
<evidence type="ECO:0000313" key="2">
    <source>
        <dbReference type="EMBL" id="WMD23146.1"/>
    </source>
</evidence>
<feature type="chain" id="PRO_5045780534" evidence="1">
    <location>
        <begin position="28"/>
        <end position="164"/>
    </location>
</feature>
<reference evidence="2 3" key="1">
    <citation type="submission" date="2023-08" db="EMBL/GenBank/DDBJ databases">
        <title>Achromobacter seleniivolatilans sp. nov., isolated from seleniferous soil.</title>
        <authorList>
            <person name="Zhang S."/>
            <person name="Li K."/>
            <person name="Peng J."/>
            <person name="Zhao Q."/>
            <person name="Wang H."/>
            <person name="Guo Y."/>
        </authorList>
    </citation>
    <scope>NUCLEOTIDE SEQUENCE [LARGE SCALE GENOMIC DNA]</scope>
    <source>
        <strain evidence="2 3">R39</strain>
    </source>
</reference>